<gene>
    <name evidence="1" type="ORF">BJX63DRAFT_438209</name>
</gene>
<dbReference type="EMBL" id="JBFXLT010000210">
    <property type="protein sequence ID" value="KAL2802087.1"/>
    <property type="molecule type" value="Genomic_DNA"/>
</dbReference>
<name>A0ABR4GSQ1_9EURO</name>
<sequence length="505" mass="57095">MLPDQDELTQAISSPVSAVSATVELIHAETPYLLDTTGVCLSFEGNLHFLSTEPSSPPSVLPNIVQNLSPFSDRLLDDALILTGNEYHALYHYQNEFILDRLLKTPGWSTYSCILHNISHNPMPMHFLLALSSLDLTRRSSGTVDAAETSQSHLLRGSELLKQTISLETSPDRASTLISWLLLYLCVTHRDSIDWEAANRVSQTALDYLKRHILDAFRSTSRSRGYSCNTFTSKESASTFQDSICLIARLTTFLILTDWFTSFEGCGGHISRYLASEEHLYWSIFALQEDFLEQFWGASYPERELVQDVEVSSIVRAGHEVLLVIQEVHDLSYGLSIRVNCVDLKSKIIQLDTTYSSIARLARSPTMLGSRLHEFAGIVLAFMNFARIYHFRVAETGNPTTPPEIVAAMVEIMQTAHRTFSSSSRRGFNLLELPLFMLGLESKDSIHQEWILQRLPTSRYRLAMERIVALQQQTNRRVSIAEMREFLRDPSRVVSPQQELGLPMV</sequence>
<dbReference type="Proteomes" id="UP001610334">
    <property type="component" value="Unassembled WGS sequence"/>
</dbReference>
<evidence type="ECO:0008006" key="3">
    <source>
        <dbReference type="Google" id="ProtNLM"/>
    </source>
</evidence>
<organism evidence="1 2">
    <name type="scientific">Aspergillus granulosus</name>
    <dbReference type="NCBI Taxonomy" id="176169"/>
    <lineage>
        <taxon>Eukaryota</taxon>
        <taxon>Fungi</taxon>
        <taxon>Dikarya</taxon>
        <taxon>Ascomycota</taxon>
        <taxon>Pezizomycotina</taxon>
        <taxon>Eurotiomycetes</taxon>
        <taxon>Eurotiomycetidae</taxon>
        <taxon>Eurotiales</taxon>
        <taxon>Aspergillaceae</taxon>
        <taxon>Aspergillus</taxon>
        <taxon>Aspergillus subgen. Nidulantes</taxon>
    </lineage>
</organism>
<evidence type="ECO:0000313" key="1">
    <source>
        <dbReference type="EMBL" id="KAL2802087.1"/>
    </source>
</evidence>
<protein>
    <recommendedName>
        <fullName evidence="3">Transcription factor domain-containing protein</fullName>
    </recommendedName>
</protein>
<reference evidence="1 2" key="1">
    <citation type="submission" date="2024-07" db="EMBL/GenBank/DDBJ databases">
        <title>Section-level genome sequencing and comparative genomics of Aspergillus sections Usti and Cavernicolus.</title>
        <authorList>
            <consortium name="Lawrence Berkeley National Laboratory"/>
            <person name="Nybo J.L."/>
            <person name="Vesth T.C."/>
            <person name="Theobald S."/>
            <person name="Frisvad J.C."/>
            <person name="Larsen T.O."/>
            <person name="Kjaerboelling I."/>
            <person name="Rothschild-Mancinelli K."/>
            <person name="Lyhne E.K."/>
            <person name="Kogle M.E."/>
            <person name="Barry K."/>
            <person name="Clum A."/>
            <person name="Na H."/>
            <person name="Ledsgaard L."/>
            <person name="Lin J."/>
            <person name="Lipzen A."/>
            <person name="Kuo A."/>
            <person name="Riley R."/>
            <person name="Mondo S."/>
            <person name="Labutti K."/>
            <person name="Haridas S."/>
            <person name="Pangalinan J."/>
            <person name="Salamov A.A."/>
            <person name="Simmons B.A."/>
            <person name="Magnuson J.K."/>
            <person name="Chen J."/>
            <person name="Drula E."/>
            <person name="Henrissat B."/>
            <person name="Wiebenga A."/>
            <person name="Lubbers R.J."/>
            <person name="Gomes A.C."/>
            <person name="Makela M.R."/>
            <person name="Stajich J."/>
            <person name="Grigoriev I.V."/>
            <person name="Mortensen U.H."/>
            <person name="De Vries R.P."/>
            <person name="Baker S.E."/>
            <person name="Andersen M.R."/>
        </authorList>
    </citation>
    <scope>NUCLEOTIDE SEQUENCE [LARGE SCALE GENOMIC DNA]</scope>
    <source>
        <strain evidence="1 2">CBS 588.65</strain>
    </source>
</reference>
<proteinExistence type="predicted"/>
<keyword evidence="2" id="KW-1185">Reference proteome</keyword>
<dbReference type="Pfam" id="PF11951">
    <property type="entry name" value="Fungal_trans_2"/>
    <property type="match status" value="1"/>
</dbReference>
<accession>A0ABR4GSQ1</accession>
<comment type="caution">
    <text evidence="1">The sequence shown here is derived from an EMBL/GenBank/DDBJ whole genome shotgun (WGS) entry which is preliminary data.</text>
</comment>
<evidence type="ECO:0000313" key="2">
    <source>
        <dbReference type="Proteomes" id="UP001610334"/>
    </source>
</evidence>
<dbReference type="InterPro" id="IPR021858">
    <property type="entry name" value="Fun_TF"/>
</dbReference>